<sequence>MNRLRDEDDDDHNDELKMDNEIIIKEDNTSTNLLKDITTELTDSTTSTTSTQQTQNTFQLIKPIELKDAPSISSEEISDSIPLPLPPSNDPALLNEIVIENENENKNNAEIIIIEEVKNSQQNIQKDEAGNFNINEELTLMRRNDKDINILEEKDDGEVNENKINERERIIIKNKRNRPPGLSNDSDGEIIEGNGNEDGEIQEDDLEEEEEENHFGENEDEEEEEEDDDDEQDEDDNDDEEDQDDEQEQSIEGSLDPSSQVSNIQRVESSPDQLMMQRLNKQQTKQKNLNNIPGDSNIRLSSQQLKESGKYNRGGIINVNLQNQQSYGDGSNMNKNNMILYKGRGIDRSRYSDSIRDSYSDDRLEEDNIRDGIYQYSHSLSQSTSQQQIKQNQQIHAPIEGCDSKFAGAINSNKLQIEVIDFEVEQKEKERRKEEEQKLISEQKDAKGEEKIDEREDWEKEGEEIEKLEREGKIIFTTQYTVPDFFKYRIRQGQQRKGYSNLSQRDFQLRIDKGDDPLGSQPMLLINEQTYTPRHSKDNIKLPNRTESAWKPKSITDKKNQEEIEKQKMIDREIERQKEVERQKEREQLNLFPVLGGQKREDALKQGNINQTQSPSSSQSINEDQIKEDKEKDKEEEQRKIKEHEDRVIGKCLGLLNRMTASNVDQIGTDIIPLLTNKRILEGFLEQIFEKAINEEKFVGIYARACNKISQANIVALKDSEQSDFRNLLLNTCQKEFDKMPEVFRDLHKNRNKDNKENEDKNEQQEDQQNDEGDKKTKTQGVMSEEEEDQQELLMRLRFRGVMRFIGELFMIGLLSTKVVNLCLEQVLKMDEQNPILENIEAFVHFMMKIGAIYDKGQNVATVNQCMKIANEIIAAGKLPTRHKFLLMDVADARKAQWNINAPVNIPTPSHTPHLLSLQSPSSSGFIYSSQSPSLSQQQTQSVQSQHLYIPINANLPQTLTQPQPILERAISCFALKGNTHIAIVPNSNIAEIYKISSSDPDTWVLDSTLTSEHTQIITCIDWAPNSNRILTCSQDRNAHVWIEPTGKEKEWKPQIVLLRFKMAATYCAWSPDEKKIAVGGSENDIAVGYYDTNQSWWVCKKLKGNQSAIQSLSWHPSGVALASVGLDPELRICPTIVQGAGDQKSVTVPVFGQVEGCTHKKKILSKIFRCGWATCVAFSPSGNRILVCFRDSSVSIVHLDQGDANDRLTHTVNLSGTHFISAIFANENTIIGAGFDPEPSQLRYDDGKKTWAFVQKLKAITVAAPKSGFVPGASKPPAAMRMFTNLSTTGTIAGVTQQVTRGEGHLSVISKIAPWKRVGPNVTEVISSGLDGQILFWGVV</sequence>
<dbReference type="GO" id="GO:0003723">
    <property type="term" value="F:RNA binding"/>
    <property type="evidence" value="ECO:0007669"/>
    <property type="project" value="InterPro"/>
</dbReference>
<keyword evidence="3" id="KW-0963">Cytoplasm</keyword>
<dbReference type="InterPro" id="IPR015943">
    <property type="entry name" value="WD40/YVTN_repeat-like_dom_sf"/>
</dbReference>
<dbReference type="InterPro" id="IPR016024">
    <property type="entry name" value="ARM-type_fold"/>
</dbReference>
<dbReference type="PROSITE" id="PS50294">
    <property type="entry name" value="WD_REPEATS_REGION"/>
    <property type="match status" value="1"/>
</dbReference>
<accession>A0A5J4WNK3</accession>
<dbReference type="Gene3D" id="2.130.10.10">
    <property type="entry name" value="YVTN repeat-like/Quinoprotein amine dehydrogenase"/>
    <property type="match status" value="1"/>
</dbReference>
<evidence type="ECO:0000256" key="6">
    <source>
        <dbReference type="ARBA" id="ARBA00023203"/>
    </source>
</evidence>
<dbReference type="GO" id="GO:0005885">
    <property type="term" value="C:Arp2/3 protein complex"/>
    <property type="evidence" value="ECO:0007669"/>
    <property type="project" value="InterPro"/>
</dbReference>
<evidence type="ECO:0000256" key="8">
    <source>
        <dbReference type="ARBA" id="ARBA00041244"/>
    </source>
</evidence>
<comment type="similarity">
    <text evidence="2">Belongs to the WD repeat ARPC1 family.</text>
</comment>
<dbReference type="PANTHER" id="PTHR10709:SF2">
    <property type="entry name" value="ACTIN-RELATED PROTEIN 2_3 COMPLEX SUBUNIT"/>
    <property type="match status" value="1"/>
</dbReference>
<feature type="region of interest" description="Disordered" evidence="11">
    <location>
        <begin position="427"/>
        <end position="458"/>
    </location>
</feature>
<dbReference type="OrthoDB" id="406844at2759"/>
<evidence type="ECO:0000256" key="5">
    <source>
        <dbReference type="ARBA" id="ARBA00022737"/>
    </source>
</evidence>
<evidence type="ECO:0000256" key="11">
    <source>
        <dbReference type="SAM" id="MobiDB-lite"/>
    </source>
</evidence>
<evidence type="ECO:0000256" key="9">
    <source>
        <dbReference type="ARBA" id="ARBA00041789"/>
    </source>
</evidence>
<feature type="region of interest" description="Disordered" evidence="11">
    <location>
        <begin position="608"/>
        <end position="643"/>
    </location>
</feature>
<dbReference type="EMBL" id="SNRW01001411">
    <property type="protein sequence ID" value="KAA6396501.1"/>
    <property type="molecule type" value="Genomic_DNA"/>
</dbReference>
<feature type="region of interest" description="Disordered" evidence="11">
    <location>
        <begin position="750"/>
        <end position="789"/>
    </location>
</feature>
<comment type="subcellular location">
    <subcellularLocation>
        <location evidence="1">Cytoplasm</location>
        <location evidence="1">Cytoskeleton</location>
    </subcellularLocation>
</comment>
<evidence type="ECO:0000256" key="7">
    <source>
        <dbReference type="ARBA" id="ARBA00023212"/>
    </source>
</evidence>
<dbReference type="GO" id="GO:0051015">
    <property type="term" value="F:actin filament binding"/>
    <property type="evidence" value="ECO:0007669"/>
    <property type="project" value="TreeGrafter"/>
</dbReference>
<name>A0A5J4WNK3_9EUKA</name>
<dbReference type="SMART" id="SM00320">
    <property type="entry name" value="WD40"/>
    <property type="match status" value="4"/>
</dbReference>
<gene>
    <name evidence="13" type="ORF">EZS28_007972</name>
</gene>
<feature type="compositionally biased region" description="Basic and acidic residues" evidence="11">
    <location>
        <begin position="548"/>
        <end position="570"/>
    </location>
</feature>
<dbReference type="Proteomes" id="UP000324800">
    <property type="component" value="Unassembled WGS sequence"/>
</dbReference>
<evidence type="ECO:0000256" key="1">
    <source>
        <dbReference type="ARBA" id="ARBA00004245"/>
    </source>
</evidence>
<feature type="compositionally biased region" description="Polar residues" evidence="11">
    <location>
        <begin position="608"/>
        <end position="622"/>
    </location>
</feature>
<dbReference type="SUPFAM" id="SSF48371">
    <property type="entry name" value="ARM repeat"/>
    <property type="match status" value="1"/>
</dbReference>
<feature type="region of interest" description="Disordered" evidence="11">
    <location>
        <begin position="535"/>
        <end position="570"/>
    </location>
</feature>
<evidence type="ECO:0000256" key="3">
    <source>
        <dbReference type="ARBA" id="ARBA00022490"/>
    </source>
</evidence>
<dbReference type="InterPro" id="IPR036322">
    <property type="entry name" value="WD40_repeat_dom_sf"/>
</dbReference>
<organism evidence="13 14">
    <name type="scientific">Streblomastix strix</name>
    <dbReference type="NCBI Taxonomy" id="222440"/>
    <lineage>
        <taxon>Eukaryota</taxon>
        <taxon>Metamonada</taxon>
        <taxon>Preaxostyla</taxon>
        <taxon>Oxymonadida</taxon>
        <taxon>Streblomastigidae</taxon>
        <taxon>Streblomastix</taxon>
    </lineage>
</organism>
<evidence type="ECO:0000256" key="2">
    <source>
        <dbReference type="ARBA" id="ARBA00006260"/>
    </source>
</evidence>
<dbReference type="PANTHER" id="PTHR10709">
    <property type="entry name" value="ACTIN-RELATED PROTEIN 2/3 COMPLEX SUBUNIT 1"/>
    <property type="match status" value="1"/>
</dbReference>
<evidence type="ECO:0000259" key="12">
    <source>
        <dbReference type="SMART" id="SM00543"/>
    </source>
</evidence>
<feature type="repeat" description="WD" evidence="10">
    <location>
        <begin position="1011"/>
        <end position="1042"/>
    </location>
</feature>
<feature type="region of interest" description="Disordered" evidence="11">
    <location>
        <begin position="175"/>
        <end position="271"/>
    </location>
</feature>
<feature type="domain" description="MIF4G" evidence="12">
    <location>
        <begin position="649"/>
        <end position="897"/>
    </location>
</feature>
<evidence type="ECO:0000313" key="14">
    <source>
        <dbReference type="Proteomes" id="UP000324800"/>
    </source>
</evidence>
<dbReference type="InterPro" id="IPR003890">
    <property type="entry name" value="MIF4G-like_typ-3"/>
</dbReference>
<feature type="compositionally biased region" description="Acidic residues" evidence="11">
    <location>
        <begin position="186"/>
        <end position="249"/>
    </location>
</feature>
<dbReference type="Gene3D" id="1.25.40.180">
    <property type="match status" value="1"/>
</dbReference>
<proteinExistence type="inferred from homology"/>
<feature type="compositionally biased region" description="Polar residues" evidence="11">
    <location>
        <begin position="250"/>
        <end position="271"/>
    </location>
</feature>
<comment type="caution">
    <text evidence="13">The sequence shown here is derived from an EMBL/GenBank/DDBJ whole genome shotgun (WGS) entry which is preliminary data.</text>
</comment>
<protein>
    <recommendedName>
        <fullName evidence="8">Arp2/3 complex 41 kDa subunit</fullName>
    </recommendedName>
    <alternativeName>
        <fullName evidence="9">p41-ARC</fullName>
    </alternativeName>
</protein>
<dbReference type="GO" id="GO:0034314">
    <property type="term" value="P:Arp2/3 complex-mediated actin nucleation"/>
    <property type="evidence" value="ECO:0007669"/>
    <property type="project" value="InterPro"/>
</dbReference>
<keyword evidence="5" id="KW-0677">Repeat</keyword>
<dbReference type="Pfam" id="PF00400">
    <property type="entry name" value="WD40"/>
    <property type="match status" value="2"/>
</dbReference>
<dbReference type="SMART" id="SM00543">
    <property type="entry name" value="MIF4G"/>
    <property type="match status" value="1"/>
</dbReference>
<evidence type="ECO:0000313" key="13">
    <source>
        <dbReference type="EMBL" id="KAA6396501.1"/>
    </source>
</evidence>
<feature type="compositionally biased region" description="Basic and acidic residues" evidence="11">
    <location>
        <begin position="750"/>
        <end position="764"/>
    </location>
</feature>
<keyword evidence="4 10" id="KW-0853">WD repeat</keyword>
<dbReference type="InterPro" id="IPR017383">
    <property type="entry name" value="ARPC1"/>
</dbReference>
<keyword evidence="6" id="KW-0009">Actin-binding</keyword>
<dbReference type="SUPFAM" id="SSF50978">
    <property type="entry name" value="WD40 repeat-like"/>
    <property type="match status" value="1"/>
</dbReference>
<dbReference type="Pfam" id="PF02854">
    <property type="entry name" value="MIF4G"/>
    <property type="match status" value="1"/>
</dbReference>
<evidence type="ECO:0000256" key="10">
    <source>
        <dbReference type="PROSITE-ProRule" id="PRU00221"/>
    </source>
</evidence>
<dbReference type="InterPro" id="IPR001680">
    <property type="entry name" value="WD40_rpt"/>
</dbReference>
<keyword evidence="7" id="KW-0206">Cytoskeleton</keyword>
<dbReference type="PROSITE" id="PS50082">
    <property type="entry name" value="WD_REPEATS_2"/>
    <property type="match status" value="1"/>
</dbReference>
<feature type="compositionally biased region" description="Basic and acidic residues" evidence="11">
    <location>
        <begin position="624"/>
        <end position="643"/>
    </location>
</feature>
<reference evidence="13 14" key="1">
    <citation type="submission" date="2019-03" db="EMBL/GenBank/DDBJ databases">
        <title>Single cell metagenomics reveals metabolic interactions within the superorganism composed of flagellate Streblomastix strix and complex community of Bacteroidetes bacteria on its surface.</title>
        <authorList>
            <person name="Treitli S.C."/>
            <person name="Kolisko M."/>
            <person name="Husnik F."/>
            <person name="Keeling P."/>
            <person name="Hampl V."/>
        </authorList>
    </citation>
    <scope>NUCLEOTIDE SEQUENCE [LARGE SCALE GENOMIC DNA]</scope>
    <source>
        <strain evidence="13">ST1C</strain>
    </source>
</reference>
<evidence type="ECO:0000256" key="4">
    <source>
        <dbReference type="ARBA" id="ARBA00022574"/>
    </source>
</evidence>